<evidence type="ECO:0000313" key="3">
    <source>
        <dbReference type="WBParaSite" id="jg18411"/>
    </source>
</evidence>
<feature type="compositionally biased region" description="Polar residues" evidence="1">
    <location>
        <begin position="23"/>
        <end position="32"/>
    </location>
</feature>
<feature type="compositionally biased region" description="Basic residues" evidence="1">
    <location>
        <begin position="52"/>
        <end position="62"/>
    </location>
</feature>
<feature type="compositionally biased region" description="Basic and acidic residues" evidence="1">
    <location>
        <begin position="140"/>
        <end position="149"/>
    </location>
</feature>
<name>A0A915DDA5_9BILA</name>
<keyword evidence="2" id="KW-1185">Reference proteome</keyword>
<feature type="compositionally biased region" description="Low complexity" evidence="1">
    <location>
        <begin position="106"/>
        <end position="136"/>
    </location>
</feature>
<accession>A0A915DDA5</accession>
<dbReference type="Proteomes" id="UP000887574">
    <property type="component" value="Unplaced"/>
</dbReference>
<evidence type="ECO:0000256" key="1">
    <source>
        <dbReference type="SAM" id="MobiDB-lite"/>
    </source>
</evidence>
<dbReference type="AlphaFoldDB" id="A0A915DDA5"/>
<dbReference type="WBParaSite" id="jg18411">
    <property type="protein sequence ID" value="jg18411"/>
    <property type="gene ID" value="jg18411"/>
</dbReference>
<protein>
    <submittedName>
        <fullName evidence="3">Uncharacterized protein</fullName>
    </submittedName>
</protein>
<feature type="region of interest" description="Disordered" evidence="1">
    <location>
        <begin position="23"/>
        <end position="64"/>
    </location>
</feature>
<sequence>MKSELSASFRSAFGSFTRRAVSQNLAEPSCSTHPPEEDGGSRPASSSATTVKQKKGKQKIRAKSLEVETETVKMLLSMGRLAELTAWSHVNMEEVEDSLVATQTTCSSNSSLSGSSSVRRCSNSLMSSDSLSPSTSCYFDAKDEARDTTTKGNLAT</sequence>
<feature type="region of interest" description="Disordered" evidence="1">
    <location>
        <begin position="105"/>
        <end position="156"/>
    </location>
</feature>
<proteinExistence type="predicted"/>
<reference evidence="3" key="1">
    <citation type="submission" date="2022-11" db="UniProtKB">
        <authorList>
            <consortium name="WormBaseParasite"/>
        </authorList>
    </citation>
    <scope>IDENTIFICATION</scope>
</reference>
<organism evidence="2 3">
    <name type="scientific">Ditylenchus dipsaci</name>
    <dbReference type="NCBI Taxonomy" id="166011"/>
    <lineage>
        <taxon>Eukaryota</taxon>
        <taxon>Metazoa</taxon>
        <taxon>Ecdysozoa</taxon>
        <taxon>Nematoda</taxon>
        <taxon>Chromadorea</taxon>
        <taxon>Rhabditida</taxon>
        <taxon>Tylenchina</taxon>
        <taxon>Tylenchomorpha</taxon>
        <taxon>Sphaerularioidea</taxon>
        <taxon>Anguinidae</taxon>
        <taxon>Anguininae</taxon>
        <taxon>Ditylenchus</taxon>
    </lineage>
</organism>
<evidence type="ECO:0000313" key="2">
    <source>
        <dbReference type="Proteomes" id="UP000887574"/>
    </source>
</evidence>